<proteinExistence type="predicted"/>
<dbReference type="RefSeq" id="WP_160484621.1">
    <property type="nucleotide sequence ID" value="NZ_WUBR01000001.1"/>
</dbReference>
<protein>
    <submittedName>
        <fullName evidence="1">Uncharacterized protein</fullName>
    </submittedName>
</protein>
<comment type="caution">
    <text evidence="1">The sequence shown here is derived from an EMBL/GenBank/DDBJ whole genome shotgun (WGS) entry which is preliminary data.</text>
</comment>
<dbReference type="AlphaFoldDB" id="A0A844XB37"/>
<gene>
    <name evidence="1" type="ORF">GRF63_03700</name>
</gene>
<evidence type="ECO:0000313" key="2">
    <source>
        <dbReference type="Proteomes" id="UP000461409"/>
    </source>
</evidence>
<dbReference type="EMBL" id="WUBR01000001">
    <property type="protein sequence ID" value="MWV27003.1"/>
    <property type="molecule type" value="Genomic_DNA"/>
</dbReference>
<reference evidence="1 2" key="2">
    <citation type="submission" date="2020-02" db="EMBL/GenBank/DDBJ databases">
        <title>Erythrobacter dongmakensis sp. nov., isolated from a tidal mudflat.</title>
        <authorList>
            <person name="Kim I.S."/>
        </authorList>
    </citation>
    <scope>NUCLEOTIDE SEQUENCE [LARGE SCALE GENOMIC DNA]</scope>
    <source>
        <strain evidence="1 2">GH3-10</strain>
    </source>
</reference>
<reference evidence="1 2" key="1">
    <citation type="submission" date="2019-12" db="EMBL/GenBank/DDBJ databases">
        <authorList>
            <person name="Lee S.D."/>
        </authorList>
    </citation>
    <scope>NUCLEOTIDE SEQUENCE [LARGE SCALE GENOMIC DNA]</scope>
    <source>
        <strain evidence="1 2">GH3-10</strain>
    </source>
</reference>
<keyword evidence="2" id="KW-1185">Reference proteome</keyword>
<organism evidence="1 2">
    <name type="scientific">Aurantiacibacter rhizosphaerae</name>
    <dbReference type="NCBI Taxonomy" id="2691582"/>
    <lineage>
        <taxon>Bacteria</taxon>
        <taxon>Pseudomonadati</taxon>
        <taxon>Pseudomonadota</taxon>
        <taxon>Alphaproteobacteria</taxon>
        <taxon>Sphingomonadales</taxon>
        <taxon>Erythrobacteraceae</taxon>
        <taxon>Aurantiacibacter</taxon>
    </lineage>
</organism>
<name>A0A844XB37_9SPHN</name>
<dbReference type="Proteomes" id="UP000461409">
    <property type="component" value="Unassembled WGS sequence"/>
</dbReference>
<accession>A0A844XB37</accession>
<sequence length="157" mass="17141">MDVTANEDEQISTDEHHEKWRQKVEAWLAVCADPSGPEDASDHLRYFKTLLASSPPSVAKVFHSTQTDRRIDSLLLQNALESAAAQLLAEVPHGFMISRPVAGPAICTIVLPGLSDEFTYESSNEALAFVGALAKATIKLAHGENRPAELAKKQVRH</sequence>
<evidence type="ECO:0000313" key="1">
    <source>
        <dbReference type="EMBL" id="MWV27003.1"/>
    </source>
</evidence>